<reference evidence="1 2" key="1">
    <citation type="submission" date="2013-01" db="EMBL/GenBank/DDBJ databases">
        <title>The Genome Sequence of Clostridium clostridioforme 90A8.</title>
        <authorList>
            <consortium name="The Broad Institute Genome Sequencing Platform"/>
            <person name="Earl A."/>
            <person name="Ward D."/>
            <person name="Feldgarden M."/>
            <person name="Gevers D."/>
            <person name="Courvalin P."/>
            <person name="Lambert T."/>
            <person name="Walker B."/>
            <person name="Young S.K."/>
            <person name="Zeng Q."/>
            <person name="Gargeya S."/>
            <person name="Fitzgerald M."/>
            <person name="Haas B."/>
            <person name="Abouelleil A."/>
            <person name="Alvarado L."/>
            <person name="Arachchi H.M."/>
            <person name="Berlin A.M."/>
            <person name="Chapman S.B."/>
            <person name="Dewar J."/>
            <person name="Goldberg J."/>
            <person name="Griggs A."/>
            <person name="Gujja S."/>
            <person name="Hansen M."/>
            <person name="Howarth C."/>
            <person name="Imamovic A."/>
            <person name="Larimer J."/>
            <person name="McCowan C."/>
            <person name="Murphy C."/>
            <person name="Neiman D."/>
            <person name="Pearson M."/>
            <person name="Priest M."/>
            <person name="Roberts A."/>
            <person name="Saif S."/>
            <person name="Shea T."/>
            <person name="Sisk P."/>
            <person name="Sykes S."/>
            <person name="Wortman J."/>
            <person name="Nusbaum C."/>
            <person name="Birren B."/>
        </authorList>
    </citation>
    <scope>NUCLEOTIDE SEQUENCE [LARGE SCALE GENOMIC DNA]</scope>
    <source>
        <strain evidence="1 2">90A8</strain>
    </source>
</reference>
<dbReference type="HOGENOM" id="CLU_2599832_0_0_9"/>
<protein>
    <submittedName>
        <fullName evidence="1">Uncharacterized protein</fullName>
    </submittedName>
</protein>
<organism evidence="1 2">
    <name type="scientific">[Clostridium] clostridioforme 90A8</name>
    <dbReference type="NCBI Taxonomy" id="999408"/>
    <lineage>
        <taxon>Bacteria</taxon>
        <taxon>Bacillati</taxon>
        <taxon>Bacillota</taxon>
        <taxon>Clostridia</taxon>
        <taxon>Lachnospirales</taxon>
        <taxon>Lachnospiraceae</taxon>
        <taxon>Enterocloster</taxon>
    </lineage>
</organism>
<dbReference type="RefSeq" id="WP_002595033.1">
    <property type="nucleotide sequence ID" value="NZ_KB851000.1"/>
</dbReference>
<dbReference type="EMBL" id="AGYR01000078">
    <property type="protein sequence ID" value="ENZ05824.1"/>
    <property type="molecule type" value="Genomic_DNA"/>
</dbReference>
<dbReference type="Proteomes" id="UP000013085">
    <property type="component" value="Unassembled WGS sequence"/>
</dbReference>
<dbReference type="AlphaFoldDB" id="A0A0E2H262"/>
<name>A0A0E2H262_9FIRM</name>
<comment type="caution">
    <text evidence="1">The sequence shown here is derived from an EMBL/GenBank/DDBJ whole genome shotgun (WGS) entry which is preliminary data.</text>
</comment>
<proteinExistence type="predicted"/>
<gene>
    <name evidence="1" type="ORF">HMPREF1090_05602</name>
</gene>
<sequence>MMDKKRIRQTLNDFVERYLLGDVDGDFRFDYIWVRAQLSFAFNIDAITIQEFDALTSVVLHAYKTERRDPECADFPRLS</sequence>
<accession>A0A0E2H262</accession>
<evidence type="ECO:0000313" key="1">
    <source>
        <dbReference type="EMBL" id="ENZ05824.1"/>
    </source>
</evidence>
<evidence type="ECO:0000313" key="2">
    <source>
        <dbReference type="Proteomes" id="UP000013085"/>
    </source>
</evidence>